<reference evidence="4 5" key="2">
    <citation type="submission" date="2014-07" db="EMBL/GenBank/DDBJ databases">
        <title>Porphyromonadaceae bacterium OUH 334697 = ATCC BAA-2682 = DSM 28341 draft genome.</title>
        <authorList>
            <person name="Sydenham T.V."/>
            <person name="Hasman H."/>
            <person name="Justesen U.S."/>
        </authorList>
    </citation>
    <scope>NUCLEOTIDE SEQUENCE [LARGE SCALE GENOMIC DNA]</scope>
    <source>
        <strain evidence="4 5">OUH 334697</strain>
    </source>
</reference>
<proteinExistence type="predicted"/>
<dbReference type="InterPro" id="IPR010766">
    <property type="entry name" value="DRTGG"/>
</dbReference>
<dbReference type="Gene3D" id="3.40.1390.20">
    <property type="entry name" value="HprK N-terminal domain-like"/>
    <property type="match status" value="1"/>
</dbReference>
<dbReference type="AlphaFoldDB" id="A0A0C3R8I7"/>
<evidence type="ECO:0000259" key="2">
    <source>
        <dbReference type="Pfam" id="PF07085"/>
    </source>
</evidence>
<evidence type="ECO:0000313" key="6">
    <source>
        <dbReference type="Proteomes" id="UP000031980"/>
    </source>
</evidence>
<protein>
    <recommendedName>
        <fullName evidence="2">DRTGG domain-containing protein</fullName>
    </recommendedName>
</protein>
<reference evidence="3 6" key="1">
    <citation type="submission" date="2014-07" db="EMBL/GenBank/DDBJ databases">
        <title>Porphyromonadaceae bacterium OUH 308042 = ATCC BAA-2681 = DSM 28342 draft genome.</title>
        <authorList>
            <person name="Sydenham T.V."/>
            <person name="Hasman H."/>
            <person name="Justensen U.S."/>
        </authorList>
    </citation>
    <scope>NUCLEOTIDE SEQUENCE [LARGE SCALE GENOMIC DNA]</scope>
    <source>
        <strain evidence="3 6">OUH 308042</strain>
    </source>
</reference>
<sequence length="114" mass="12873">MTLKEIAILLQAEVIYENHHLDKMIKHAFAADLMSDVLRLDTSEMILITGLANLQVIRTAEMSDICFILFVRGKQVTPEMVELAKESNIALLQCKQSMFKVCGELYVAGLEPIY</sequence>
<comment type="subunit">
    <text evidence="1">Homohexamer.</text>
</comment>
<dbReference type="EMBL" id="JPIT01000008">
    <property type="protein sequence ID" value="KIO46872.1"/>
    <property type="molecule type" value="Genomic_DNA"/>
</dbReference>
<evidence type="ECO:0000313" key="4">
    <source>
        <dbReference type="EMBL" id="KIO46872.1"/>
    </source>
</evidence>
<comment type="caution">
    <text evidence="3">The sequence shown here is derived from an EMBL/GenBank/DDBJ whole genome shotgun (WGS) entry which is preliminary data.</text>
</comment>
<accession>A0A0C3R8I7</accession>
<dbReference type="Proteomes" id="UP000031937">
    <property type="component" value="Unassembled WGS sequence"/>
</dbReference>
<gene>
    <name evidence="3" type="ORF">BA92_02450</name>
    <name evidence="4" type="ORF">IE90_02300</name>
</gene>
<feature type="domain" description="DRTGG" evidence="2">
    <location>
        <begin position="5"/>
        <end position="101"/>
    </location>
</feature>
<dbReference type="OrthoDB" id="9800390at2"/>
<dbReference type="Pfam" id="PF07085">
    <property type="entry name" value="DRTGG"/>
    <property type="match status" value="1"/>
</dbReference>
<dbReference type="EMBL" id="JPIU01000025">
    <property type="protein sequence ID" value="KIO46740.1"/>
    <property type="molecule type" value="Genomic_DNA"/>
</dbReference>
<dbReference type="RefSeq" id="WP_041502290.1">
    <property type="nucleotide sequence ID" value="NZ_JPIT01000008.1"/>
</dbReference>
<organism evidence="3 6">
    <name type="scientific">Sanguibacteroides justesenii</name>
    <dbReference type="NCBI Taxonomy" id="1547597"/>
    <lineage>
        <taxon>Bacteria</taxon>
        <taxon>Pseudomonadati</taxon>
        <taxon>Bacteroidota</taxon>
        <taxon>Bacteroidia</taxon>
        <taxon>Bacteroidales</taxon>
        <taxon>Porphyromonadaceae</taxon>
        <taxon>Sanguibacteroides</taxon>
    </lineage>
</organism>
<dbReference type="Proteomes" id="UP000031980">
    <property type="component" value="Unassembled WGS sequence"/>
</dbReference>
<dbReference type="InterPro" id="IPR028979">
    <property type="entry name" value="Ser_kin/Pase_Hpr-like_N_sf"/>
</dbReference>
<keyword evidence="6" id="KW-1185">Reference proteome</keyword>
<evidence type="ECO:0000313" key="3">
    <source>
        <dbReference type="EMBL" id="KIO46740.1"/>
    </source>
</evidence>
<evidence type="ECO:0000256" key="1">
    <source>
        <dbReference type="ARBA" id="ARBA00011643"/>
    </source>
</evidence>
<dbReference type="SUPFAM" id="SSF75138">
    <property type="entry name" value="HprK N-terminal domain-like"/>
    <property type="match status" value="1"/>
</dbReference>
<name>A0A0C3R8I7_9PORP</name>
<evidence type="ECO:0000313" key="5">
    <source>
        <dbReference type="Proteomes" id="UP000031937"/>
    </source>
</evidence>